<organism evidence="1 2">
    <name type="scientific">Micromonospora pallida</name>
    <dbReference type="NCBI Taxonomy" id="145854"/>
    <lineage>
        <taxon>Bacteria</taxon>
        <taxon>Bacillati</taxon>
        <taxon>Actinomycetota</taxon>
        <taxon>Actinomycetes</taxon>
        <taxon>Micromonosporales</taxon>
        <taxon>Micromonosporaceae</taxon>
        <taxon>Micromonospora</taxon>
    </lineage>
</organism>
<evidence type="ECO:0000313" key="1">
    <source>
        <dbReference type="EMBL" id="SCL22355.1"/>
    </source>
</evidence>
<keyword evidence="2" id="KW-1185">Reference proteome</keyword>
<dbReference type="Proteomes" id="UP000198959">
    <property type="component" value="Unassembled WGS sequence"/>
</dbReference>
<evidence type="ECO:0000313" key="2">
    <source>
        <dbReference type="Proteomes" id="UP000198959"/>
    </source>
</evidence>
<protein>
    <submittedName>
        <fullName evidence="1">Uncharacterized protein</fullName>
    </submittedName>
</protein>
<dbReference type="EMBL" id="FMHW01000002">
    <property type="protein sequence ID" value="SCL22355.1"/>
    <property type="molecule type" value="Genomic_DNA"/>
</dbReference>
<dbReference type="STRING" id="145854.GA0074692_1379"/>
<reference evidence="2" key="1">
    <citation type="submission" date="2016-06" db="EMBL/GenBank/DDBJ databases">
        <authorList>
            <person name="Varghese N."/>
            <person name="Submissions Spin"/>
        </authorList>
    </citation>
    <scope>NUCLEOTIDE SEQUENCE [LARGE SCALE GENOMIC DNA]</scope>
    <source>
        <strain evidence="2">DSM 43817</strain>
    </source>
</reference>
<dbReference type="AlphaFoldDB" id="A0A1C6RZA7"/>
<sequence length="104" mass="11200">MALVKKGSRLITVDGTAYRWRVRGRPTYAQGLCERPLAVAVEQVDCKGRLLLVSMPQDHPSNWIGGPAAPVLPSTVAVIVRRALAEGWQPTRPGTAFHLTASVG</sequence>
<proteinExistence type="predicted"/>
<accession>A0A1C6RZA7</accession>
<dbReference type="OrthoDB" id="196248at2"/>
<gene>
    <name evidence="1" type="ORF">GA0074692_1379</name>
</gene>
<name>A0A1C6RZA7_9ACTN</name>